<gene>
    <name evidence="2" type="ORF">GWI72_18815</name>
</gene>
<evidence type="ECO:0000313" key="3">
    <source>
        <dbReference type="Proteomes" id="UP000586722"/>
    </source>
</evidence>
<dbReference type="AlphaFoldDB" id="A0A7X5JAR7"/>
<name>A0A7X5JAR7_9HYPH</name>
<dbReference type="SUPFAM" id="SSF51182">
    <property type="entry name" value="RmlC-like cupins"/>
    <property type="match status" value="1"/>
</dbReference>
<keyword evidence="3" id="KW-1185">Reference proteome</keyword>
<dbReference type="Proteomes" id="UP000586722">
    <property type="component" value="Unassembled WGS sequence"/>
</dbReference>
<evidence type="ECO:0000259" key="1">
    <source>
        <dbReference type="Pfam" id="PF06172"/>
    </source>
</evidence>
<dbReference type="EMBL" id="JAABLQ010000004">
    <property type="protein sequence ID" value="NBN80337.1"/>
    <property type="molecule type" value="Genomic_DNA"/>
</dbReference>
<dbReference type="PANTHER" id="PTHR33387:SF3">
    <property type="entry name" value="DUF985 DOMAIN-CONTAINING PROTEIN"/>
    <property type="match status" value="1"/>
</dbReference>
<reference evidence="3" key="1">
    <citation type="submission" date="2020-01" db="EMBL/GenBank/DDBJ databases">
        <authorList>
            <person name="Fang Y."/>
            <person name="Sun R."/>
            <person name="Nie L."/>
            <person name="He J."/>
            <person name="Hao L."/>
            <person name="Wang L."/>
            <person name="Su S."/>
            <person name="Lv E."/>
            <person name="Zhang Z."/>
            <person name="Xie R."/>
            <person name="Liu H."/>
        </authorList>
    </citation>
    <scope>NUCLEOTIDE SEQUENCE [LARGE SCALE GENOMIC DNA]</scope>
    <source>
        <strain evidence="3">XCT-53</strain>
    </source>
</reference>
<dbReference type="CDD" id="cd06121">
    <property type="entry name" value="cupin_YML079wp"/>
    <property type="match status" value="1"/>
</dbReference>
<dbReference type="InterPro" id="IPR014710">
    <property type="entry name" value="RmlC-like_jellyroll"/>
</dbReference>
<feature type="domain" description="DUF985" evidence="1">
    <location>
        <begin position="10"/>
        <end position="138"/>
    </location>
</feature>
<evidence type="ECO:0000313" key="2">
    <source>
        <dbReference type="EMBL" id="NBN80337.1"/>
    </source>
</evidence>
<organism evidence="2 3">
    <name type="scientific">Pannonibacter tanglangensis</name>
    <dbReference type="NCBI Taxonomy" id="2750084"/>
    <lineage>
        <taxon>Bacteria</taxon>
        <taxon>Pseudomonadati</taxon>
        <taxon>Pseudomonadota</taxon>
        <taxon>Alphaproteobacteria</taxon>
        <taxon>Hyphomicrobiales</taxon>
        <taxon>Stappiaceae</taxon>
        <taxon>Pannonibacter</taxon>
    </lineage>
</organism>
<dbReference type="Pfam" id="PF06172">
    <property type="entry name" value="Cupin_5"/>
    <property type="match status" value="1"/>
</dbReference>
<comment type="caution">
    <text evidence="2">The sequence shown here is derived from an EMBL/GenBank/DDBJ whole genome shotgun (WGS) entry which is preliminary data.</text>
</comment>
<protein>
    <submittedName>
        <fullName evidence="2">Cupin</fullName>
    </submittedName>
</protein>
<dbReference type="InterPro" id="IPR009327">
    <property type="entry name" value="Cupin_DUF985"/>
</dbReference>
<accession>A0A7X5JAR7</accession>
<dbReference type="Gene3D" id="2.60.120.10">
    <property type="entry name" value="Jelly Rolls"/>
    <property type="match status" value="1"/>
</dbReference>
<proteinExistence type="predicted"/>
<dbReference type="PANTHER" id="PTHR33387">
    <property type="entry name" value="RMLC-LIKE JELLY ROLL FOLD PROTEIN"/>
    <property type="match status" value="1"/>
</dbReference>
<dbReference type="InterPro" id="IPR011051">
    <property type="entry name" value="RmlC_Cupin_sf"/>
</dbReference>
<dbReference type="RefSeq" id="WP_161709632.1">
    <property type="nucleotide sequence ID" value="NZ_JAABLQ010000004.1"/>
</dbReference>
<sequence>MHLTDLSLNDIIARLGMQPHPEGGYYVEAFRDTQTDEAGRPASTSIYFLLPEGVVSRWHRIDAVEVWHWYGGAPLELFISETGQATQRVTLGDDLVAGQQPQAIVPRHAWQQAQSLGDYTLVGCTVAPGFLFDTFEMAPDGWQPSAK</sequence>
<dbReference type="InterPro" id="IPR039935">
    <property type="entry name" value="YML079W-like"/>
</dbReference>